<dbReference type="PANTHER" id="PTHR42714:SF2">
    <property type="entry name" value="TRNA MODIFICATION GTPASE GTPBP3, MITOCHONDRIAL"/>
    <property type="match status" value="1"/>
</dbReference>
<dbReference type="Gene3D" id="1.20.120.430">
    <property type="entry name" value="tRNA modification GTPase MnmE domain 2"/>
    <property type="match status" value="1"/>
</dbReference>
<dbReference type="InterPro" id="IPR004520">
    <property type="entry name" value="GTPase_MnmE"/>
</dbReference>
<comment type="subunit">
    <text evidence="7">Homodimer. Heterotetramer of two MnmE and two MnmG subunits.</text>
</comment>
<dbReference type="Gene3D" id="3.40.50.300">
    <property type="entry name" value="P-loop containing nucleotide triphosphate hydrolases"/>
    <property type="match status" value="1"/>
</dbReference>
<feature type="domain" description="TrmE-type G" evidence="9">
    <location>
        <begin position="225"/>
        <end position="404"/>
    </location>
</feature>
<sequence length="483" mass="52735">MNILQTQDTICAIATAQGGAIGTIRVSGPEAITLTDRIFKPVSGKPLVEREPYTLTFGHILSPEGEIIDEVLVSLFRGPHSYTGEDSTEISCHGSSYILQQVMQLLIRQGCRAAGPGEYTQRAFLNGKMDLSQAEAVADLIASTSAATHRMAMNQMRGGFSRELATLRDKLLHLTSLMELELDFSDHEELEFADRSELEDIARQIEHVIHHLVDTFSVGNALKNGVPVAIVGETNAGKSTLLNALLNEERAIVSDIHGTTRDVIEDTMNLGGITFRFIDTAGIRETTDTIESLGIERSFQKLDQADIVLWVIDATCAEAQYRELAGKILPRCKGKHLVIVLNKADLLSSAEPSTDNTTISTDAQLARLKAALPDLPEDVCVLSLSAKQKEGLSQLQKQLVDFAALPDLSQNDVVVSNVRHYEALSHALEAIHRVQDGLVLHLSGDLVSQDLRECLFHLAEIVGGEITTDEVLGNIFKHFCIGK</sequence>
<accession>A0ABS2ETM5</accession>
<dbReference type="PANTHER" id="PTHR42714">
    <property type="entry name" value="TRNA MODIFICATION GTPASE GTPBP3"/>
    <property type="match status" value="1"/>
</dbReference>
<comment type="cofactor">
    <cofactor evidence="7">
        <name>K(+)</name>
        <dbReference type="ChEBI" id="CHEBI:29103"/>
    </cofactor>
    <text evidence="7">Binds 1 potassium ion per subunit.</text>
</comment>
<comment type="similarity">
    <text evidence="1 7 8">Belongs to the TRAFAC class TrmE-Era-EngA-EngB-Septin-like GTPase superfamily. TrmE GTPase family.</text>
</comment>
<reference evidence="10 11" key="1">
    <citation type="journal article" date="2021" name="Sci. Rep.">
        <title>The distribution of antibiotic resistance genes in chicken gut microbiota commensals.</title>
        <authorList>
            <person name="Juricova H."/>
            <person name="Matiasovicova J."/>
            <person name="Kubasova T."/>
            <person name="Cejkova D."/>
            <person name="Rychlik I."/>
        </authorList>
    </citation>
    <scope>NUCLEOTIDE SEQUENCE [LARGE SCALE GENOMIC DNA]</scope>
    <source>
        <strain evidence="10 11">An801</strain>
    </source>
</reference>
<evidence type="ECO:0000256" key="7">
    <source>
        <dbReference type="HAMAP-Rule" id="MF_00379"/>
    </source>
</evidence>
<dbReference type="InterPro" id="IPR031168">
    <property type="entry name" value="G_TrmE"/>
</dbReference>
<feature type="binding site" evidence="7">
    <location>
        <position position="259"/>
    </location>
    <ligand>
        <name>K(+)</name>
        <dbReference type="ChEBI" id="CHEBI:29103"/>
    </ligand>
</feature>
<feature type="binding site" evidence="7">
    <location>
        <begin position="254"/>
        <end position="260"/>
    </location>
    <ligand>
        <name>GTP</name>
        <dbReference type="ChEBI" id="CHEBI:37565"/>
    </ligand>
</feature>
<keyword evidence="4 7" id="KW-0460">Magnesium</keyword>
<dbReference type="EMBL" id="JACJJW010000009">
    <property type="protein sequence ID" value="MBM6758037.1"/>
    <property type="molecule type" value="Genomic_DNA"/>
</dbReference>
<dbReference type="InterPro" id="IPR027417">
    <property type="entry name" value="P-loop_NTPase"/>
</dbReference>
<proteinExistence type="inferred from homology"/>
<feature type="binding site" evidence="7">
    <location>
        <position position="256"/>
    </location>
    <ligand>
        <name>K(+)</name>
        <dbReference type="ChEBI" id="CHEBI:29103"/>
    </ligand>
</feature>
<feature type="binding site" evidence="7">
    <location>
        <begin position="279"/>
        <end position="282"/>
    </location>
    <ligand>
        <name>GTP</name>
        <dbReference type="ChEBI" id="CHEBI:37565"/>
    </ligand>
</feature>
<dbReference type="InterPro" id="IPR027266">
    <property type="entry name" value="TrmE/GcvT-like"/>
</dbReference>
<dbReference type="SUPFAM" id="SSF52540">
    <property type="entry name" value="P-loop containing nucleoside triphosphate hydrolases"/>
    <property type="match status" value="1"/>
</dbReference>
<keyword evidence="11" id="KW-1185">Reference proteome</keyword>
<feature type="binding site" evidence="7">
    <location>
        <position position="483"/>
    </location>
    <ligand>
        <name>(6S)-5-formyl-5,6,7,8-tetrahydrofolate</name>
        <dbReference type="ChEBI" id="CHEBI:57457"/>
    </ligand>
</feature>
<gene>
    <name evidence="7 10" type="primary">mnmE</name>
    <name evidence="7" type="synonym">trmE</name>
    <name evidence="10" type="ORF">H6A31_04935</name>
</gene>
<feature type="binding site" evidence="7">
    <location>
        <position position="235"/>
    </location>
    <ligand>
        <name>K(+)</name>
        <dbReference type="ChEBI" id="CHEBI:29103"/>
    </ligand>
</feature>
<keyword evidence="5 7" id="KW-0630">Potassium</keyword>
<evidence type="ECO:0000313" key="10">
    <source>
        <dbReference type="EMBL" id="MBM6758037.1"/>
    </source>
</evidence>
<dbReference type="NCBIfam" id="TIGR00231">
    <property type="entry name" value="small_GTP"/>
    <property type="match status" value="1"/>
</dbReference>
<dbReference type="InterPro" id="IPR027368">
    <property type="entry name" value="MnmE_dom2"/>
</dbReference>
<feature type="binding site" evidence="7">
    <location>
        <position position="239"/>
    </location>
    <ligand>
        <name>Mg(2+)</name>
        <dbReference type="ChEBI" id="CHEBI:18420"/>
    </ligand>
</feature>
<evidence type="ECO:0000256" key="4">
    <source>
        <dbReference type="ARBA" id="ARBA00022842"/>
    </source>
</evidence>
<dbReference type="InterPro" id="IPR005225">
    <property type="entry name" value="Small_GTP-bd"/>
</dbReference>
<keyword evidence="2 7" id="KW-0819">tRNA processing</keyword>
<evidence type="ECO:0000256" key="6">
    <source>
        <dbReference type="ARBA" id="ARBA00023134"/>
    </source>
</evidence>
<feature type="binding site" evidence="7">
    <location>
        <position position="128"/>
    </location>
    <ligand>
        <name>(6S)-5-formyl-5,6,7,8-tetrahydrofolate</name>
        <dbReference type="ChEBI" id="CHEBI:57457"/>
    </ligand>
</feature>
<dbReference type="PROSITE" id="PS51709">
    <property type="entry name" value="G_TRME"/>
    <property type="match status" value="1"/>
</dbReference>
<feature type="binding site" evidence="7">
    <location>
        <position position="25"/>
    </location>
    <ligand>
        <name>(6S)-5-formyl-5,6,7,8-tetrahydrofolate</name>
        <dbReference type="ChEBI" id="CHEBI:57457"/>
    </ligand>
</feature>
<evidence type="ECO:0000259" key="9">
    <source>
        <dbReference type="PROSITE" id="PS51709"/>
    </source>
</evidence>
<evidence type="ECO:0000256" key="3">
    <source>
        <dbReference type="ARBA" id="ARBA00022741"/>
    </source>
</evidence>
<feature type="binding site" evidence="7">
    <location>
        <position position="254"/>
    </location>
    <ligand>
        <name>K(+)</name>
        <dbReference type="ChEBI" id="CHEBI:29103"/>
    </ligand>
</feature>
<dbReference type="RefSeq" id="WP_204475204.1">
    <property type="nucleotide sequence ID" value="NZ_JACJJW010000009.1"/>
</dbReference>
<dbReference type="Pfam" id="PF10396">
    <property type="entry name" value="TrmE_N"/>
    <property type="match status" value="1"/>
</dbReference>
<dbReference type="HAMAP" id="MF_00379">
    <property type="entry name" value="GTPase_MnmE"/>
    <property type="match status" value="1"/>
</dbReference>
<evidence type="ECO:0000256" key="1">
    <source>
        <dbReference type="ARBA" id="ARBA00011043"/>
    </source>
</evidence>
<feature type="binding site" evidence="7">
    <location>
        <begin position="235"/>
        <end position="240"/>
    </location>
    <ligand>
        <name>GTP</name>
        <dbReference type="ChEBI" id="CHEBI:37565"/>
    </ligand>
</feature>
<evidence type="ECO:0000256" key="2">
    <source>
        <dbReference type="ARBA" id="ARBA00022694"/>
    </source>
</evidence>
<comment type="caution">
    <text evidence="10">The sequence shown here is derived from an EMBL/GenBank/DDBJ whole genome shotgun (WGS) entry which is preliminary data.</text>
</comment>
<dbReference type="Gene3D" id="3.30.1360.120">
    <property type="entry name" value="Probable tRNA modification gtpase trme, domain 1"/>
    <property type="match status" value="1"/>
</dbReference>
<dbReference type="InterPro" id="IPR006073">
    <property type="entry name" value="GTP-bd"/>
</dbReference>
<feature type="binding site" evidence="7">
    <location>
        <position position="89"/>
    </location>
    <ligand>
        <name>(6S)-5-formyl-5,6,7,8-tetrahydrofolate</name>
        <dbReference type="ChEBI" id="CHEBI:57457"/>
    </ligand>
</feature>
<organism evidence="10 11">
    <name type="scientific">Bacteroides mediterraneensis</name>
    <dbReference type="NCBI Taxonomy" id="1841856"/>
    <lineage>
        <taxon>Bacteria</taxon>
        <taxon>Pseudomonadati</taxon>
        <taxon>Bacteroidota</taxon>
        <taxon>Bacteroidia</taxon>
        <taxon>Bacteroidales</taxon>
        <taxon>Bacteroidaceae</taxon>
        <taxon>Bacteroides</taxon>
    </lineage>
</organism>
<dbReference type="CDD" id="cd04164">
    <property type="entry name" value="trmE"/>
    <property type="match status" value="1"/>
</dbReference>
<evidence type="ECO:0000256" key="8">
    <source>
        <dbReference type="RuleBase" id="RU003313"/>
    </source>
</evidence>
<evidence type="ECO:0000256" key="5">
    <source>
        <dbReference type="ARBA" id="ARBA00022958"/>
    </source>
</evidence>
<dbReference type="Proteomes" id="UP000703295">
    <property type="component" value="Unassembled WGS sequence"/>
</dbReference>
<feature type="binding site" evidence="7">
    <location>
        <begin position="342"/>
        <end position="345"/>
    </location>
    <ligand>
        <name>GTP</name>
        <dbReference type="ChEBI" id="CHEBI:37565"/>
    </ligand>
</feature>
<keyword evidence="7" id="KW-0963">Cytoplasm</keyword>
<dbReference type="InterPro" id="IPR018948">
    <property type="entry name" value="GTP-bd_TrmE_N"/>
</dbReference>
<dbReference type="EC" id="3.6.-.-" evidence="7"/>
<name>A0ABS2ETM5_9BACE</name>
<keyword evidence="6 7" id="KW-0342">GTP-binding</keyword>
<dbReference type="InterPro" id="IPR025867">
    <property type="entry name" value="MnmE_helical"/>
</dbReference>
<comment type="function">
    <text evidence="7">Exhibits a very high intrinsic GTPase hydrolysis rate. Involved in the addition of a carboxymethylaminomethyl (cmnm) group at the wobble position (U34) of certain tRNAs, forming tRNA-cmnm(5)s(2)U34.</text>
</comment>
<protein>
    <recommendedName>
        <fullName evidence="7">tRNA modification GTPase MnmE</fullName>
        <ecNumber evidence="7">3.6.-.-</ecNumber>
    </recommendedName>
</protein>
<dbReference type="NCBIfam" id="NF003661">
    <property type="entry name" value="PRK05291.1-3"/>
    <property type="match status" value="1"/>
</dbReference>
<feature type="binding site" evidence="7">
    <location>
        <position position="260"/>
    </location>
    <ligand>
        <name>Mg(2+)</name>
        <dbReference type="ChEBI" id="CHEBI:18420"/>
    </ligand>
</feature>
<dbReference type="CDD" id="cd14858">
    <property type="entry name" value="TrmE_N"/>
    <property type="match status" value="1"/>
</dbReference>
<keyword evidence="3 7" id="KW-0547">Nucleotide-binding</keyword>
<evidence type="ECO:0000313" key="11">
    <source>
        <dbReference type="Proteomes" id="UP000703295"/>
    </source>
</evidence>
<dbReference type="NCBIfam" id="TIGR00450">
    <property type="entry name" value="mnmE_trmE_thdF"/>
    <property type="match status" value="1"/>
</dbReference>
<comment type="subcellular location">
    <subcellularLocation>
        <location evidence="7">Cytoplasm</location>
    </subcellularLocation>
</comment>
<keyword evidence="7" id="KW-0479">Metal-binding</keyword>
<dbReference type="Pfam" id="PF01926">
    <property type="entry name" value="MMR_HSR1"/>
    <property type="match status" value="1"/>
</dbReference>
<dbReference type="Pfam" id="PF12631">
    <property type="entry name" value="MnmE_helical"/>
    <property type="match status" value="1"/>
</dbReference>
<comment type="caution">
    <text evidence="7">Lacks conserved residue(s) required for the propagation of feature annotation.</text>
</comment>
<keyword evidence="7" id="KW-0378">Hydrolase</keyword>